<dbReference type="InterPro" id="IPR000361">
    <property type="entry name" value="ATAP_core_dom"/>
</dbReference>
<dbReference type="PANTHER" id="PTHR43011">
    <property type="entry name" value="IRON-SULFUR CLUSTER ASSEMBLY 2 HOMOLOG, MITOCHONDRIAL"/>
    <property type="match status" value="1"/>
</dbReference>
<comment type="caution">
    <text evidence="4">The sequence shown here is derived from an EMBL/GenBank/DDBJ whole genome shotgun (WGS) entry which is preliminary data.</text>
</comment>
<dbReference type="AlphaFoldDB" id="A0AAD5BGE4"/>
<dbReference type="GO" id="GO:0005506">
    <property type="term" value="F:iron ion binding"/>
    <property type="evidence" value="ECO:0007669"/>
    <property type="project" value="TreeGrafter"/>
</dbReference>
<name>A0AAD5BGE4_9ASCO</name>
<accession>A0AAD5BGE4</accession>
<evidence type="ECO:0000313" key="5">
    <source>
        <dbReference type="Proteomes" id="UP001204833"/>
    </source>
</evidence>
<comment type="similarity">
    <text evidence="1">Belongs to the HesB/IscA family.</text>
</comment>
<dbReference type="Pfam" id="PF01521">
    <property type="entry name" value="Fe-S_biosyn"/>
    <property type="match status" value="1"/>
</dbReference>
<dbReference type="Gene3D" id="2.60.300.12">
    <property type="entry name" value="HesB-like domain"/>
    <property type="match status" value="1"/>
</dbReference>
<reference evidence="4 5" key="1">
    <citation type="journal article" date="2022" name="DNA Res.">
        <title>Genome analysis of five recently described species of the CUG-Ser clade uncovers Candida theae as a new hybrid lineage with pathogenic potential in the Candida parapsilosis species complex.</title>
        <authorList>
            <person name="Mixao V."/>
            <person name="Del Olmo V."/>
            <person name="Hegedusova E."/>
            <person name="Saus E."/>
            <person name="Pryszcz L."/>
            <person name="Cillingova A."/>
            <person name="Nosek J."/>
            <person name="Gabaldon T."/>
        </authorList>
    </citation>
    <scope>NUCLEOTIDE SEQUENCE [LARGE SCALE GENOMIC DNA]</scope>
    <source>
        <strain evidence="4 5">CBS 12239</strain>
    </source>
</reference>
<keyword evidence="5" id="KW-1185">Reference proteome</keyword>
<dbReference type="GO" id="GO:0005739">
    <property type="term" value="C:mitochondrion"/>
    <property type="evidence" value="ECO:0007669"/>
    <property type="project" value="TreeGrafter"/>
</dbReference>
<feature type="domain" description="Core" evidence="3">
    <location>
        <begin position="112"/>
        <end position="219"/>
    </location>
</feature>
<organism evidence="4 5">
    <name type="scientific">Candida theae</name>
    <dbReference type="NCBI Taxonomy" id="1198502"/>
    <lineage>
        <taxon>Eukaryota</taxon>
        <taxon>Fungi</taxon>
        <taxon>Dikarya</taxon>
        <taxon>Ascomycota</taxon>
        <taxon>Saccharomycotina</taxon>
        <taxon>Pichiomycetes</taxon>
        <taxon>Debaryomycetaceae</taxon>
        <taxon>Candida/Lodderomyces clade</taxon>
        <taxon>Candida</taxon>
    </lineage>
</organism>
<dbReference type="GO" id="GO:0016226">
    <property type="term" value="P:iron-sulfur cluster assembly"/>
    <property type="evidence" value="ECO:0007669"/>
    <property type="project" value="InterPro"/>
</dbReference>
<dbReference type="PANTHER" id="PTHR43011:SF1">
    <property type="entry name" value="IRON-SULFUR CLUSTER ASSEMBLY 2 HOMOLOG, MITOCHONDRIAL"/>
    <property type="match status" value="1"/>
</dbReference>
<feature type="region of interest" description="Disordered" evidence="2">
    <location>
        <begin position="29"/>
        <end position="99"/>
    </location>
</feature>
<dbReference type="GO" id="GO:0051539">
    <property type="term" value="F:4 iron, 4 sulfur cluster binding"/>
    <property type="evidence" value="ECO:0007669"/>
    <property type="project" value="TreeGrafter"/>
</dbReference>
<evidence type="ECO:0000259" key="3">
    <source>
        <dbReference type="Pfam" id="PF01521"/>
    </source>
</evidence>
<dbReference type="EMBL" id="JAIHNG010000076">
    <property type="protein sequence ID" value="KAI5961495.1"/>
    <property type="molecule type" value="Genomic_DNA"/>
</dbReference>
<gene>
    <name evidence="4" type="ORF">KGF57_001732</name>
</gene>
<dbReference type="GeneID" id="76149791"/>
<dbReference type="InterPro" id="IPR016092">
    <property type="entry name" value="ATAP"/>
</dbReference>
<dbReference type="RefSeq" id="XP_051609788.1">
    <property type="nucleotide sequence ID" value="XM_051750969.1"/>
</dbReference>
<dbReference type="SUPFAM" id="SSF89360">
    <property type="entry name" value="HesB-like domain"/>
    <property type="match status" value="1"/>
</dbReference>
<evidence type="ECO:0000313" key="4">
    <source>
        <dbReference type="EMBL" id="KAI5961495.1"/>
    </source>
</evidence>
<dbReference type="NCBIfam" id="TIGR00049">
    <property type="entry name" value="iron-sulfur cluster assembly accessory protein"/>
    <property type="match status" value="1"/>
</dbReference>
<dbReference type="GO" id="GO:0051537">
    <property type="term" value="F:2 iron, 2 sulfur cluster binding"/>
    <property type="evidence" value="ECO:0007669"/>
    <property type="project" value="TreeGrafter"/>
</dbReference>
<dbReference type="Proteomes" id="UP001204833">
    <property type="component" value="Unassembled WGS sequence"/>
</dbReference>
<evidence type="ECO:0000256" key="1">
    <source>
        <dbReference type="ARBA" id="ARBA00006718"/>
    </source>
</evidence>
<dbReference type="InterPro" id="IPR035903">
    <property type="entry name" value="HesB-like_dom_sf"/>
</dbReference>
<sequence length="237" mass="25936">MSLRHLTRTKPLSRSILYSLQPYISRLSPIRWNSSPSSPPSSTPKTLKPSSFAFPTDPPAAPAAPAAPTAPKKQHEHHEQHEHQGSTTSAPGQVSDDFKATSLTHGKTDKVIAITPRACAKLQSIKLENPKDTALQIQVESGGCHGFQYNLHLINLDEYLAGDKSDDVFVFERDGAHIALDDSSLTILQESKLDYTKELIGSQFKIVDSPYTSTACGCGASFDFDFDKLEQNQKSRG</sequence>
<proteinExistence type="inferred from homology"/>
<evidence type="ECO:0000256" key="2">
    <source>
        <dbReference type="SAM" id="MobiDB-lite"/>
    </source>
</evidence>
<feature type="compositionally biased region" description="Low complexity" evidence="2">
    <location>
        <begin position="43"/>
        <end position="55"/>
    </location>
</feature>
<protein>
    <submittedName>
        <fullName evidence="4">ISA2</fullName>
    </submittedName>
</protein>